<dbReference type="SUPFAM" id="SSF50447">
    <property type="entry name" value="Translation proteins"/>
    <property type="match status" value="1"/>
</dbReference>
<evidence type="ECO:0000256" key="4">
    <source>
        <dbReference type="ARBA" id="ARBA00023186"/>
    </source>
</evidence>
<dbReference type="PANTHER" id="PTHR33692">
    <property type="entry name" value="RIBOSOME MATURATION FACTOR RIMM"/>
    <property type="match status" value="1"/>
</dbReference>
<protein>
    <recommendedName>
        <fullName evidence="5">Ribosome maturation factor RimM</fullName>
    </recommendedName>
</protein>
<dbReference type="PANTHER" id="PTHR33692:SF1">
    <property type="entry name" value="RIBOSOME MATURATION FACTOR RIMM"/>
    <property type="match status" value="1"/>
</dbReference>
<dbReference type="SUPFAM" id="SSF50346">
    <property type="entry name" value="PRC-barrel domain"/>
    <property type="match status" value="1"/>
</dbReference>
<dbReference type="Gene3D" id="2.30.30.240">
    <property type="entry name" value="PRC-barrel domain"/>
    <property type="match status" value="1"/>
</dbReference>
<comment type="function">
    <text evidence="5">An accessory protein needed during the final step in the assembly of 30S ribosomal subunit, possibly for assembly of the head region. Essential for efficient processing of 16S rRNA. May be needed both before and after RbfA during the maturation of 16S rRNA. It has affinity for free ribosomal 30S subunits but not for 70S ribosomes.</text>
</comment>
<dbReference type="NCBIfam" id="TIGR02273">
    <property type="entry name" value="16S_RimM"/>
    <property type="match status" value="1"/>
</dbReference>
<reference evidence="8 9" key="1">
    <citation type="submission" date="2017-02" db="EMBL/GenBank/DDBJ databases">
        <authorList>
            <person name="Peterson S.W."/>
        </authorList>
    </citation>
    <scope>NUCLEOTIDE SEQUENCE [LARGE SCALE GENOMIC DNA]</scope>
    <source>
        <strain evidence="8 9">ATCC BAA-908</strain>
    </source>
</reference>
<keyword evidence="1 5" id="KW-0963">Cytoplasm</keyword>
<evidence type="ECO:0000259" key="7">
    <source>
        <dbReference type="Pfam" id="PF24986"/>
    </source>
</evidence>
<sequence>MPMNDGQLIVGFIRGPHGVAGEFKVESASGYYEHIAQLKEVTLRYGSEEYKCSIESAVEGNGTLYMKAAGIDTPEAVRKYNGWEIVVPRKYAHPLQENEWYFEDLKNCSLIWNDGTADGTAPAEIVGTITDVLEGGSGYLLEVSVSESCTVLEERLKHTASGKKRKVLIPFTFQHISNVDVKNKTIQLMHLWILE</sequence>
<accession>A0A1T4KKS2</accession>
<keyword evidence="9" id="KW-1185">Reference proteome</keyword>
<dbReference type="InterPro" id="IPR056792">
    <property type="entry name" value="PRC_RimM"/>
</dbReference>
<dbReference type="InterPro" id="IPR009000">
    <property type="entry name" value="Transl_B-barrel_sf"/>
</dbReference>
<comment type="subcellular location">
    <subcellularLocation>
        <location evidence="5">Cytoplasm</location>
    </subcellularLocation>
</comment>
<comment type="similarity">
    <text evidence="5">Belongs to the RimM family.</text>
</comment>
<dbReference type="GO" id="GO:0006364">
    <property type="term" value="P:rRNA processing"/>
    <property type="evidence" value="ECO:0007669"/>
    <property type="project" value="UniProtKB-UniRule"/>
</dbReference>
<dbReference type="InterPro" id="IPR036976">
    <property type="entry name" value="RimM_N_sf"/>
</dbReference>
<evidence type="ECO:0000256" key="3">
    <source>
        <dbReference type="ARBA" id="ARBA00022552"/>
    </source>
</evidence>
<name>A0A1T4KKS2_TREPO</name>
<dbReference type="GO" id="GO:0005840">
    <property type="term" value="C:ribosome"/>
    <property type="evidence" value="ECO:0007669"/>
    <property type="project" value="InterPro"/>
</dbReference>
<gene>
    <name evidence="5" type="primary">rimM</name>
    <name evidence="8" type="ORF">SAMN02745149_01227</name>
</gene>
<comment type="subunit">
    <text evidence="5">Binds ribosomal protein uS19.</text>
</comment>
<dbReference type="GO" id="GO:0042274">
    <property type="term" value="P:ribosomal small subunit biogenesis"/>
    <property type="evidence" value="ECO:0007669"/>
    <property type="project" value="UniProtKB-UniRule"/>
</dbReference>
<evidence type="ECO:0000256" key="5">
    <source>
        <dbReference type="HAMAP-Rule" id="MF_00014"/>
    </source>
</evidence>
<keyword evidence="2 5" id="KW-0690">Ribosome biogenesis</keyword>
<dbReference type="Pfam" id="PF24986">
    <property type="entry name" value="PRC_RimM"/>
    <property type="match status" value="1"/>
</dbReference>
<dbReference type="InterPro" id="IPR002676">
    <property type="entry name" value="RimM_N"/>
</dbReference>
<dbReference type="EMBL" id="FUWG01000008">
    <property type="protein sequence ID" value="SJZ42996.1"/>
    <property type="molecule type" value="Genomic_DNA"/>
</dbReference>
<feature type="domain" description="RimM N-terminal" evidence="6">
    <location>
        <begin position="10"/>
        <end position="90"/>
    </location>
</feature>
<keyword evidence="4 5" id="KW-0143">Chaperone</keyword>
<evidence type="ECO:0000313" key="8">
    <source>
        <dbReference type="EMBL" id="SJZ42996.1"/>
    </source>
</evidence>
<dbReference type="HAMAP" id="MF_00014">
    <property type="entry name" value="Ribosome_mat_RimM"/>
    <property type="match status" value="1"/>
</dbReference>
<evidence type="ECO:0000256" key="2">
    <source>
        <dbReference type="ARBA" id="ARBA00022517"/>
    </source>
</evidence>
<evidence type="ECO:0000256" key="1">
    <source>
        <dbReference type="ARBA" id="ARBA00022490"/>
    </source>
</evidence>
<dbReference type="AlphaFoldDB" id="A0A1T4KKS2"/>
<dbReference type="GO" id="GO:0043022">
    <property type="term" value="F:ribosome binding"/>
    <property type="evidence" value="ECO:0007669"/>
    <property type="project" value="InterPro"/>
</dbReference>
<proteinExistence type="inferred from homology"/>
<organism evidence="8 9">
    <name type="scientific">Treponema porcinum</name>
    <dbReference type="NCBI Taxonomy" id="261392"/>
    <lineage>
        <taxon>Bacteria</taxon>
        <taxon>Pseudomonadati</taxon>
        <taxon>Spirochaetota</taxon>
        <taxon>Spirochaetia</taxon>
        <taxon>Spirochaetales</taxon>
        <taxon>Treponemataceae</taxon>
        <taxon>Treponema</taxon>
    </lineage>
</organism>
<feature type="domain" description="Ribosome maturation factor RimM PRC barrel" evidence="7">
    <location>
        <begin position="103"/>
        <end position="190"/>
    </location>
</feature>
<evidence type="ECO:0000313" key="9">
    <source>
        <dbReference type="Proteomes" id="UP000190423"/>
    </source>
</evidence>
<dbReference type="InterPro" id="IPR011033">
    <property type="entry name" value="PRC_barrel-like_sf"/>
</dbReference>
<evidence type="ECO:0000259" key="6">
    <source>
        <dbReference type="Pfam" id="PF01782"/>
    </source>
</evidence>
<dbReference type="GeneID" id="78316526"/>
<dbReference type="STRING" id="261392.SAMN02745149_01227"/>
<dbReference type="RefSeq" id="WP_234975389.1">
    <property type="nucleotide sequence ID" value="NZ_FUWG01000008.1"/>
</dbReference>
<keyword evidence="3 5" id="KW-0698">rRNA processing</keyword>
<comment type="domain">
    <text evidence="5">The PRC barrel domain binds ribosomal protein uS19.</text>
</comment>
<dbReference type="Gene3D" id="2.40.30.60">
    <property type="entry name" value="RimM"/>
    <property type="match status" value="1"/>
</dbReference>
<dbReference type="GO" id="GO:0005737">
    <property type="term" value="C:cytoplasm"/>
    <property type="evidence" value="ECO:0007669"/>
    <property type="project" value="UniProtKB-SubCell"/>
</dbReference>
<dbReference type="Proteomes" id="UP000190423">
    <property type="component" value="Unassembled WGS sequence"/>
</dbReference>
<dbReference type="InterPro" id="IPR011961">
    <property type="entry name" value="RimM"/>
</dbReference>
<dbReference type="Pfam" id="PF01782">
    <property type="entry name" value="RimM"/>
    <property type="match status" value="1"/>
</dbReference>